<comment type="caution">
    <text evidence="2">The sequence shown here is derived from an EMBL/GenBank/DDBJ whole genome shotgun (WGS) entry which is preliminary data.</text>
</comment>
<evidence type="ECO:0000313" key="3">
    <source>
        <dbReference type="Proteomes" id="UP000676996"/>
    </source>
</evidence>
<reference evidence="2" key="1">
    <citation type="submission" date="2021-04" db="EMBL/GenBank/DDBJ databases">
        <title>Ouciella asimina sp. nov., isolated from the surface seawater in the hydrothermal field of Okinawa Trough.</title>
        <authorList>
            <person name="Shuang W."/>
        </authorList>
    </citation>
    <scope>NUCLEOTIDE SEQUENCE</scope>
    <source>
        <strain evidence="2">LXI357</strain>
    </source>
</reference>
<accession>A0A8T4IH57</accession>
<sequence length="69" mass="7661">MQTEDVAPQDPALKNSDKAAQKDEGVAKAAMSGAICYWNDKKYSDGATVCDNKRRYECWNGKWVDIGDC</sequence>
<gene>
    <name evidence="2" type="ORF">J7S20_07800</name>
</gene>
<feature type="region of interest" description="Disordered" evidence="1">
    <location>
        <begin position="1"/>
        <end position="23"/>
    </location>
</feature>
<dbReference type="RefSeq" id="WP_284053684.1">
    <property type="nucleotide sequence ID" value="NZ_JAGRQC010000002.1"/>
</dbReference>
<dbReference type="EMBL" id="JAGRQC010000002">
    <property type="protein sequence ID" value="MBR0552405.1"/>
    <property type="molecule type" value="Genomic_DNA"/>
</dbReference>
<evidence type="ECO:0000313" key="2">
    <source>
        <dbReference type="EMBL" id="MBR0552405.1"/>
    </source>
</evidence>
<dbReference type="AlphaFoldDB" id="A0A8T4IH57"/>
<proteinExistence type="predicted"/>
<evidence type="ECO:0000256" key="1">
    <source>
        <dbReference type="SAM" id="MobiDB-lite"/>
    </source>
</evidence>
<dbReference type="Proteomes" id="UP000676996">
    <property type="component" value="Unassembled WGS sequence"/>
</dbReference>
<keyword evidence="3" id="KW-1185">Reference proteome</keyword>
<name>A0A8T4IH57_9SPHN</name>
<organism evidence="2 3">
    <name type="scientific">Stakelama marina</name>
    <dbReference type="NCBI Taxonomy" id="2826939"/>
    <lineage>
        <taxon>Bacteria</taxon>
        <taxon>Pseudomonadati</taxon>
        <taxon>Pseudomonadota</taxon>
        <taxon>Alphaproteobacteria</taxon>
        <taxon>Sphingomonadales</taxon>
        <taxon>Sphingomonadaceae</taxon>
        <taxon>Stakelama</taxon>
    </lineage>
</organism>
<protein>
    <submittedName>
        <fullName evidence="2">Uncharacterized protein</fullName>
    </submittedName>
</protein>